<evidence type="ECO:0000313" key="2">
    <source>
        <dbReference type="EMBL" id="OCA92578.1"/>
    </source>
</evidence>
<dbReference type="EMBL" id="MAYT01000001">
    <property type="protein sequence ID" value="OCA92578.1"/>
    <property type="molecule type" value="Genomic_DNA"/>
</dbReference>
<dbReference type="InterPro" id="IPR046878">
    <property type="entry name" value="Big_14"/>
</dbReference>
<dbReference type="AlphaFoldDB" id="A0A1B9B918"/>
<organism evidence="2 3">
    <name type="scientific">Pseudobacillus wudalianchiensis</name>
    <dbReference type="NCBI Taxonomy" id="1743143"/>
    <lineage>
        <taxon>Bacteria</taxon>
        <taxon>Bacillati</taxon>
        <taxon>Bacillota</taxon>
        <taxon>Bacilli</taxon>
        <taxon>Bacillales</taxon>
        <taxon>Bacillaceae</taxon>
        <taxon>Pseudobacillus</taxon>
    </lineage>
</organism>
<dbReference type="Pfam" id="PF20251">
    <property type="entry name" value="Big_14"/>
    <property type="match status" value="1"/>
</dbReference>
<comment type="caution">
    <text evidence="2">The sequence shown here is derived from an EMBL/GenBank/DDBJ whole genome shotgun (WGS) entry which is preliminary data.</text>
</comment>
<name>A0A1B9B918_9BACI</name>
<sequence>MIKNYTLTAFGFAVLLLFLAGCQADRLYLKKEAVAQKRPISKNGIAIKTEKAEYPTSIKQIIVKLRNDSNKEYTTGVHVFLEKKVEDTWYEVPMKAESFTLQGMLHRPNESSSLVLSVNDLKYKLTPGEYRATVGEFAAPFEVVD</sequence>
<proteinExistence type="predicted"/>
<reference evidence="3" key="1">
    <citation type="submission" date="2016-05" db="EMBL/GenBank/DDBJ databases">
        <authorList>
            <person name="Liu B."/>
            <person name="Wang J."/>
            <person name="Zhu Y."/>
            <person name="Liu G."/>
            <person name="Chen Q."/>
            <person name="Chen Z."/>
            <person name="Lan J."/>
            <person name="Che J."/>
            <person name="Ge C."/>
            <person name="Shi H."/>
            <person name="Pan Z."/>
            <person name="Liu X."/>
        </authorList>
    </citation>
    <scope>NUCLEOTIDE SEQUENCE [LARGE SCALE GENOMIC DNA]</scope>
    <source>
        <strain evidence="3">FJAT-27215</strain>
    </source>
</reference>
<accession>A0A1B9B918</accession>
<gene>
    <name evidence="2" type="ORF">A8F95_02460</name>
</gene>
<evidence type="ECO:0000259" key="1">
    <source>
        <dbReference type="Pfam" id="PF20251"/>
    </source>
</evidence>
<evidence type="ECO:0000313" key="3">
    <source>
        <dbReference type="Proteomes" id="UP000092578"/>
    </source>
</evidence>
<dbReference type="Proteomes" id="UP000092578">
    <property type="component" value="Unassembled WGS sequence"/>
</dbReference>
<keyword evidence="3" id="KW-1185">Reference proteome</keyword>
<feature type="domain" description="Bacterial Ig-like" evidence="1">
    <location>
        <begin position="42"/>
        <end position="131"/>
    </location>
</feature>
<dbReference type="RefSeq" id="WP_065409067.1">
    <property type="nucleotide sequence ID" value="NZ_MAYT01000001.1"/>
</dbReference>
<protein>
    <recommendedName>
        <fullName evidence="1">Bacterial Ig-like domain-containing protein</fullName>
    </recommendedName>
</protein>
<dbReference type="PROSITE" id="PS51257">
    <property type="entry name" value="PROKAR_LIPOPROTEIN"/>
    <property type="match status" value="1"/>
</dbReference>